<evidence type="ECO:0000256" key="1">
    <source>
        <dbReference type="ARBA" id="ARBA00007705"/>
    </source>
</evidence>
<dbReference type="InterPro" id="IPR002298">
    <property type="entry name" value="DNA_polymerase_A"/>
</dbReference>
<dbReference type="GO" id="GO:0039693">
    <property type="term" value="P:viral DNA genome replication"/>
    <property type="evidence" value="ECO:0007669"/>
    <property type="project" value="UniProtKB-KW"/>
</dbReference>
<dbReference type="EC" id="2.7.7.7" evidence="2"/>
<dbReference type="InterPro" id="IPR043502">
    <property type="entry name" value="DNA/RNA_pol_sf"/>
</dbReference>
<keyword evidence="6" id="KW-0235">DNA replication</keyword>
<dbReference type="SMART" id="SM00482">
    <property type="entry name" value="POLAc"/>
    <property type="match status" value="1"/>
</dbReference>
<evidence type="ECO:0000256" key="3">
    <source>
        <dbReference type="ARBA" id="ARBA00015749"/>
    </source>
</evidence>
<keyword evidence="5" id="KW-0548">Nucleotidyltransferase</keyword>
<dbReference type="InterPro" id="IPR019760">
    <property type="entry name" value="DNA-dir_DNA_pol_A_CS"/>
</dbReference>
<evidence type="ECO:0000256" key="4">
    <source>
        <dbReference type="ARBA" id="ARBA00022679"/>
    </source>
</evidence>
<name>A0A6J7X989_9CAUD</name>
<evidence type="ECO:0000256" key="7">
    <source>
        <dbReference type="ARBA" id="ARBA00022932"/>
    </source>
</evidence>
<feature type="domain" description="DNA-directed DNA polymerase family A palm" evidence="11">
    <location>
        <begin position="394"/>
        <end position="564"/>
    </location>
</feature>
<gene>
    <name evidence="12" type="ORF">UFOVP755_116</name>
</gene>
<dbReference type="Pfam" id="PF00476">
    <property type="entry name" value="DNA_pol_A"/>
    <property type="match status" value="1"/>
</dbReference>
<proteinExistence type="inferred from homology"/>
<feature type="non-terminal residue" evidence="12">
    <location>
        <position position="564"/>
    </location>
</feature>
<accession>A0A6J7X989</accession>
<keyword evidence="12" id="KW-0378">Hydrolase</keyword>
<dbReference type="Pfam" id="PF01612">
    <property type="entry name" value="DNA_pol_A_exo1"/>
    <property type="match status" value="1"/>
</dbReference>
<keyword evidence="7" id="KW-0239">DNA-directed DNA polymerase</keyword>
<sequence length="564" mass="63987">MINKLKKTIISSDTDLQLLEDELSSYDTYCFDTETTNDNGDGLAFNRYMFGCSIAVKHNDRWKGYYISVRHKTNNQVSLFDNNHCENCTPEKVSKTIQNLLSNKRVIIHNSQFERGVFKNENIDYSTFNIIDTLPLAWLLDPEREGGNGLKNLVKQQLKYKMTEFSAFKEFKDASLAPQSTMSLYAVDDVVQLGKLYDKLYPMLLKDSRMAKIYHEIYLELVSIAFDMHYEGIEVDTEKLSSLANVWDIECRQIEQTIKDSVRPMLSDSDISVDKLNMGSSKQLSELFIDTLCIWQPLENDRGGNGSWSTATDNLKTWTKSKSTPLGKEIATHILRHREISKLCSTYAEPLAQLGNSDVRKRIHCSLNPIGTATGRFSCTNPNLQTIPSKSKDGKIIRECFVARKGYKLIGCDYSQIELRLLAHFTKAKALVNAYHDGKDVHSATASSIFQIPIDQVDEQKRRIGKGINFALIYGQGPRALAESVGVSESDAKLFIQRYFDNVKGVKEWKSSYIEECRSNLNTKTILGRTRLLPEFTTKDRELVARAERVSVNTRIQGSAADLC</sequence>
<evidence type="ECO:0000256" key="2">
    <source>
        <dbReference type="ARBA" id="ARBA00012417"/>
    </source>
</evidence>
<evidence type="ECO:0000313" key="12">
    <source>
        <dbReference type="EMBL" id="CAB5226211.1"/>
    </source>
</evidence>
<dbReference type="PROSITE" id="PS00447">
    <property type="entry name" value="DNA_POLYMERASE_A"/>
    <property type="match status" value="1"/>
</dbReference>
<dbReference type="PRINTS" id="PR00868">
    <property type="entry name" value="DNAPOLI"/>
</dbReference>
<dbReference type="InterPro" id="IPR002562">
    <property type="entry name" value="3'-5'_exonuclease_dom"/>
</dbReference>
<dbReference type="GO" id="GO:0003887">
    <property type="term" value="F:DNA-directed DNA polymerase activity"/>
    <property type="evidence" value="ECO:0007669"/>
    <property type="project" value="UniProtKB-KW"/>
</dbReference>
<comment type="similarity">
    <text evidence="1">Belongs to the DNA polymerase type-A family.</text>
</comment>
<dbReference type="GO" id="GO:0006261">
    <property type="term" value="P:DNA-templated DNA replication"/>
    <property type="evidence" value="ECO:0007669"/>
    <property type="project" value="InterPro"/>
</dbReference>
<evidence type="ECO:0000256" key="9">
    <source>
        <dbReference type="ARBA" id="ARBA00023125"/>
    </source>
</evidence>
<evidence type="ECO:0000256" key="6">
    <source>
        <dbReference type="ARBA" id="ARBA00022705"/>
    </source>
</evidence>
<dbReference type="GO" id="GO:0008408">
    <property type="term" value="F:3'-5' exonuclease activity"/>
    <property type="evidence" value="ECO:0007669"/>
    <property type="project" value="InterPro"/>
</dbReference>
<dbReference type="PANTHER" id="PTHR10133">
    <property type="entry name" value="DNA POLYMERASE I"/>
    <property type="match status" value="1"/>
</dbReference>
<evidence type="ECO:0000256" key="8">
    <source>
        <dbReference type="ARBA" id="ARBA00023109"/>
    </source>
</evidence>
<dbReference type="FunFam" id="1.10.150.20:FF:000002">
    <property type="entry name" value="DNA polymerase I"/>
    <property type="match status" value="1"/>
</dbReference>
<dbReference type="GO" id="GO:0003677">
    <property type="term" value="F:DNA binding"/>
    <property type="evidence" value="ECO:0007669"/>
    <property type="project" value="UniProtKB-KW"/>
</dbReference>
<reference evidence="12" key="1">
    <citation type="submission" date="2020-05" db="EMBL/GenBank/DDBJ databases">
        <authorList>
            <person name="Chiriac C."/>
            <person name="Salcher M."/>
            <person name="Ghai R."/>
            <person name="Kavagutti S V."/>
        </authorList>
    </citation>
    <scope>NUCLEOTIDE SEQUENCE</scope>
</reference>
<dbReference type="InterPro" id="IPR012337">
    <property type="entry name" value="RNaseH-like_sf"/>
</dbReference>
<dbReference type="SUPFAM" id="SSF56672">
    <property type="entry name" value="DNA/RNA polymerases"/>
    <property type="match status" value="1"/>
</dbReference>
<dbReference type="InterPro" id="IPR036397">
    <property type="entry name" value="RNaseH_sf"/>
</dbReference>
<evidence type="ECO:0000259" key="11">
    <source>
        <dbReference type="SMART" id="SM00482"/>
    </source>
</evidence>
<dbReference type="InterPro" id="IPR001098">
    <property type="entry name" value="DNA-dir_DNA_pol_A_palm_dom"/>
</dbReference>
<dbReference type="EMBL" id="LR798356">
    <property type="protein sequence ID" value="CAB5226211.1"/>
    <property type="molecule type" value="Genomic_DNA"/>
</dbReference>
<keyword evidence="9" id="KW-0238">DNA-binding</keyword>
<keyword evidence="4" id="KW-0808">Transferase</keyword>
<evidence type="ECO:0000256" key="10">
    <source>
        <dbReference type="ARBA" id="ARBA00049244"/>
    </source>
</evidence>
<dbReference type="Gene3D" id="3.30.420.10">
    <property type="entry name" value="Ribonuclease H-like superfamily/Ribonuclease H"/>
    <property type="match status" value="1"/>
</dbReference>
<keyword evidence="12" id="KW-0269">Exonuclease</keyword>
<dbReference type="Gene3D" id="1.10.150.20">
    <property type="entry name" value="5' to 3' exonuclease, C-terminal subdomain"/>
    <property type="match status" value="1"/>
</dbReference>
<organism evidence="12">
    <name type="scientific">uncultured Caudovirales phage</name>
    <dbReference type="NCBI Taxonomy" id="2100421"/>
    <lineage>
        <taxon>Viruses</taxon>
        <taxon>Duplodnaviria</taxon>
        <taxon>Heunggongvirae</taxon>
        <taxon>Uroviricota</taxon>
        <taxon>Caudoviricetes</taxon>
        <taxon>Peduoviridae</taxon>
        <taxon>Maltschvirus</taxon>
        <taxon>Maltschvirus maltsch</taxon>
    </lineage>
</organism>
<keyword evidence="12" id="KW-0540">Nuclease</keyword>
<dbReference type="Gene3D" id="1.20.1060.10">
    <property type="entry name" value="Taq DNA Polymerase, Chain T, domain 4"/>
    <property type="match status" value="1"/>
</dbReference>
<dbReference type="PANTHER" id="PTHR10133:SF27">
    <property type="entry name" value="DNA POLYMERASE NU"/>
    <property type="match status" value="1"/>
</dbReference>
<dbReference type="GO" id="GO:0006302">
    <property type="term" value="P:double-strand break repair"/>
    <property type="evidence" value="ECO:0007669"/>
    <property type="project" value="TreeGrafter"/>
</dbReference>
<protein>
    <recommendedName>
        <fullName evidence="3">DNA polymerase</fullName>
        <ecNumber evidence="2">2.7.7.7</ecNumber>
    </recommendedName>
</protein>
<dbReference type="SUPFAM" id="SSF53098">
    <property type="entry name" value="Ribonuclease H-like"/>
    <property type="match status" value="1"/>
</dbReference>
<comment type="catalytic activity">
    <reaction evidence="10">
        <text>DNA(n) + a 2'-deoxyribonucleoside 5'-triphosphate = DNA(n+1) + diphosphate</text>
        <dbReference type="Rhea" id="RHEA:22508"/>
        <dbReference type="Rhea" id="RHEA-COMP:17339"/>
        <dbReference type="Rhea" id="RHEA-COMP:17340"/>
        <dbReference type="ChEBI" id="CHEBI:33019"/>
        <dbReference type="ChEBI" id="CHEBI:61560"/>
        <dbReference type="ChEBI" id="CHEBI:173112"/>
        <dbReference type="EC" id="2.7.7.7"/>
    </reaction>
</comment>
<keyword evidence="8" id="KW-1194">Viral DNA replication</keyword>
<evidence type="ECO:0000256" key="5">
    <source>
        <dbReference type="ARBA" id="ARBA00022695"/>
    </source>
</evidence>